<dbReference type="Proteomes" id="UP000460718">
    <property type="component" value="Unassembled WGS sequence"/>
</dbReference>
<keyword evidence="7" id="KW-1185">Reference proteome</keyword>
<organism evidence="2 9">
    <name type="scientific">Phytophthora fragariae</name>
    <dbReference type="NCBI Taxonomy" id="53985"/>
    <lineage>
        <taxon>Eukaryota</taxon>
        <taxon>Sar</taxon>
        <taxon>Stramenopiles</taxon>
        <taxon>Oomycota</taxon>
        <taxon>Peronosporomycetes</taxon>
        <taxon>Peronosporales</taxon>
        <taxon>Peronosporaceae</taxon>
        <taxon>Phytophthora</taxon>
    </lineage>
</organism>
<evidence type="ECO:0000313" key="6">
    <source>
        <dbReference type="EMBL" id="KAE9202194.1"/>
    </source>
</evidence>
<feature type="compositionally biased region" description="Acidic residues" evidence="1">
    <location>
        <begin position="84"/>
        <end position="98"/>
    </location>
</feature>
<dbReference type="Proteomes" id="UP000488956">
    <property type="component" value="Unassembled WGS sequence"/>
</dbReference>
<protein>
    <submittedName>
        <fullName evidence="2">Uncharacterized protein</fullName>
    </submittedName>
</protein>
<evidence type="ECO:0000313" key="7">
    <source>
        <dbReference type="Proteomes" id="UP000433483"/>
    </source>
</evidence>
<evidence type="ECO:0000313" key="2">
    <source>
        <dbReference type="EMBL" id="KAE8994512.1"/>
    </source>
</evidence>
<dbReference type="EMBL" id="QXGB01001672">
    <property type="protein sequence ID" value="KAE9187219.1"/>
    <property type="molecule type" value="Genomic_DNA"/>
</dbReference>
<dbReference type="EMBL" id="QXFX01000910">
    <property type="protein sequence ID" value="KAE9101034.1"/>
    <property type="molecule type" value="Genomic_DNA"/>
</dbReference>
<dbReference type="EMBL" id="QXGC01001675">
    <property type="protein sequence ID" value="KAE9198179.1"/>
    <property type="molecule type" value="Genomic_DNA"/>
</dbReference>
<feature type="compositionally biased region" description="Basic and acidic residues" evidence="1">
    <location>
        <begin position="99"/>
        <end position="112"/>
    </location>
</feature>
<dbReference type="EMBL" id="QXFW01001214">
    <property type="protein sequence ID" value="KAE8994512.1"/>
    <property type="molecule type" value="Genomic_DNA"/>
</dbReference>
<evidence type="ECO:0000256" key="1">
    <source>
        <dbReference type="SAM" id="MobiDB-lite"/>
    </source>
</evidence>
<proteinExistence type="predicted"/>
<evidence type="ECO:0000313" key="4">
    <source>
        <dbReference type="EMBL" id="KAE9187219.1"/>
    </source>
</evidence>
<reference evidence="9 10" key="1">
    <citation type="submission" date="2018-09" db="EMBL/GenBank/DDBJ databases">
        <title>Genomic investigation of the strawberry pathogen Phytophthora fragariae indicates pathogenicity is determined by transcriptional variation in three key races.</title>
        <authorList>
            <person name="Adams T.M."/>
            <person name="Armitage A.D."/>
            <person name="Sobczyk M.K."/>
            <person name="Bates H.J."/>
            <person name="Dunwell J.M."/>
            <person name="Nellist C.F."/>
            <person name="Harrison R.J."/>
        </authorList>
    </citation>
    <scope>NUCLEOTIDE SEQUENCE [LARGE SCALE GENOMIC DNA]</scope>
    <source>
        <strain evidence="6 8">BC-1</strain>
        <strain evidence="5 10">BC-23</strain>
        <strain evidence="4 7">NOV-27</strain>
        <strain evidence="3 11">ONT-3</strain>
        <strain evidence="2 9">SCRP245</strain>
    </source>
</reference>
<sequence length="186" mass="20362">MPNPVRRFVSLACGSRARSTHRRQGVHVSVTGHEIHPLQAGDVLLGPTPYREYLSDTYSASVVRVPELSADELSDASVSTEVFDNSEQENSELSDDEPDSHHSHHPNDKHAPAEPAYDTARIAGTSDDGVRVGPVDSVHEFGSASVEGEAGDTDISAPYTDVRRSGRRRQLTERARGYADSKRRRC</sequence>
<dbReference type="AlphaFoldDB" id="A0A6A3JK87"/>
<evidence type="ECO:0000313" key="3">
    <source>
        <dbReference type="EMBL" id="KAE9101034.1"/>
    </source>
</evidence>
<dbReference type="EMBL" id="QXGD01001625">
    <property type="protein sequence ID" value="KAE9202194.1"/>
    <property type="molecule type" value="Genomic_DNA"/>
</dbReference>
<comment type="caution">
    <text evidence="2">The sequence shown here is derived from an EMBL/GenBank/DDBJ whole genome shotgun (WGS) entry which is preliminary data.</text>
</comment>
<name>A0A6A3JK87_9STRA</name>
<dbReference type="Proteomes" id="UP000433483">
    <property type="component" value="Unassembled WGS sequence"/>
</dbReference>
<gene>
    <name evidence="6" type="ORF">PF002_g21319</name>
    <name evidence="5" type="ORF">PF004_g19621</name>
    <name evidence="4" type="ORF">PF005_g20541</name>
    <name evidence="3" type="ORF">PF010_g14585</name>
    <name evidence="2" type="ORF">PF011_g16710</name>
</gene>
<evidence type="ECO:0000313" key="8">
    <source>
        <dbReference type="Proteomes" id="UP000440367"/>
    </source>
</evidence>
<evidence type="ECO:0000313" key="10">
    <source>
        <dbReference type="Proteomes" id="UP000476176"/>
    </source>
</evidence>
<feature type="compositionally biased region" description="Basic and acidic residues" evidence="1">
    <location>
        <begin position="170"/>
        <end position="186"/>
    </location>
</feature>
<dbReference type="Proteomes" id="UP000440367">
    <property type="component" value="Unassembled WGS sequence"/>
</dbReference>
<evidence type="ECO:0000313" key="11">
    <source>
        <dbReference type="Proteomes" id="UP000488956"/>
    </source>
</evidence>
<feature type="region of interest" description="Disordered" evidence="1">
    <location>
        <begin position="73"/>
        <end position="186"/>
    </location>
</feature>
<dbReference type="Proteomes" id="UP000476176">
    <property type="component" value="Unassembled WGS sequence"/>
</dbReference>
<evidence type="ECO:0000313" key="9">
    <source>
        <dbReference type="Proteomes" id="UP000460718"/>
    </source>
</evidence>
<accession>A0A6A3JK87</accession>
<evidence type="ECO:0000313" key="5">
    <source>
        <dbReference type="EMBL" id="KAE9198179.1"/>
    </source>
</evidence>